<evidence type="ECO:0000313" key="2">
    <source>
        <dbReference type="EMBL" id="KAB0798434.1"/>
    </source>
</evidence>
<feature type="region of interest" description="Disordered" evidence="1">
    <location>
        <begin position="364"/>
        <end position="384"/>
    </location>
</feature>
<dbReference type="Proteomes" id="UP000327044">
    <property type="component" value="Unassembled WGS sequence"/>
</dbReference>
<reference evidence="2 3" key="1">
    <citation type="journal article" date="2018" name="Elife">
        <title>Firefly genomes illuminate parallel origins of bioluminescence in beetles.</title>
        <authorList>
            <person name="Fallon T.R."/>
            <person name="Lower S.E."/>
            <person name="Chang C.H."/>
            <person name="Bessho-Uehara M."/>
            <person name="Martin G.J."/>
            <person name="Bewick A.J."/>
            <person name="Behringer M."/>
            <person name="Debat H.J."/>
            <person name="Wong I."/>
            <person name="Day J.C."/>
            <person name="Suvorov A."/>
            <person name="Silva C.J."/>
            <person name="Stanger-Hall K.F."/>
            <person name="Hall D.W."/>
            <person name="Schmitz R.J."/>
            <person name="Nelson D.R."/>
            <person name="Lewis S.M."/>
            <person name="Shigenobu S."/>
            <person name="Bybee S.M."/>
            <person name="Larracuente A.M."/>
            <person name="Oba Y."/>
            <person name="Weng J.K."/>
        </authorList>
    </citation>
    <scope>NUCLEOTIDE SEQUENCE [LARGE SCALE GENOMIC DNA]</scope>
    <source>
        <strain evidence="2">1611_PpyrPB1</strain>
        <tissue evidence="2">Whole body</tissue>
    </source>
</reference>
<gene>
    <name evidence="2" type="ORF">PPYR_09427</name>
</gene>
<dbReference type="InParanoid" id="A0A5N4AM98"/>
<evidence type="ECO:0000256" key="1">
    <source>
        <dbReference type="SAM" id="MobiDB-lite"/>
    </source>
</evidence>
<sequence length="384" mass="41448">MADFNKEKRKLIYCISQWTPDLDVQEASEDIVDIHRITFCLQFDIDVSDLTVLFQIMGYTLEEFERVPAIEENGEAASSTGQISTSRVQLICSKSGMKSTLTKTLKSCQCPNTQDLDKGQSWFVTGCAPSSSQSTVSSSACSLIPTISKCKASIVGHLIDKAISVIKNKDTRDTDTPLNLSQNALLTRHRSLDTLKSKEGSKLLSGNLSKELSWEVDPSTSPPTQASSPLPDLTRTLSGLSLDANKKATLIRHLSTIHDLVKQSLEIAGPSSTSIKKTQKRKVSDIKPEGHLPNGAGPSTPRKTPNRRLLPLAAKRCGIPTPTFQKVVPRIASPSNAVGVKSRLKVSSSVSAKPTGISSLYRTASKPATASTVTKCKNPAFGKK</sequence>
<evidence type="ECO:0000313" key="3">
    <source>
        <dbReference type="Proteomes" id="UP000327044"/>
    </source>
</evidence>
<feature type="compositionally biased region" description="Polar residues" evidence="1">
    <location>
        <begin position="364"/>
        <end position="375"/>
    </location>
</feature>
<feature type="region of interest" description="Disordered" evidence="1">
    <location>
        <begin position="271"/>
        <end position="306"/>
    </location>
</feature>
<comment type="caution">
    <text evidence="2">The sequence shown here is derived from an EMBL/GenBank/DDBJ whole genome shotgun (WGS) entry which is preliminary data.</text>
</comment>
<proteinExistence type="predicted"/>
<dbReference type="AlphaFoldDB" id="A0A5N4AM98"/>
<feature type="compositionally biased region" description="Low complexity" evidence="1">
    <location>
        <begin position="218"/>
        <end position="231"/>
    </location>
</feature>
<keyword evidence="3" id="KW-1185">Reference proteome</keyword>
<dbReference type="EMBL" id="VVIM01000006">
    <property type="protein sequence ID" value="KAB0798434.1"/>
    <property type="molecule type" value="Genomic_DNA"/>
</dbReference>
<organism evidence="2 3">
    <name type="scientific">Photinus pyralis</name>
    <name type="common">Common eastern firefly</name>
    <name type="synonym">Lampyris pyralis</name>
    <dbReference type="NCBI Taxonomy" id="7054"/>
    <lineage>
        <taxon>Eukaryota</taxon>
        <taxon>Metazoa</taxon>
        <taxon>Ecdysozoa</taxon>
        <taxon>Arthropoda</taxon>
        <taxon>Hexapoda</taxon>
        <taxon>Insecta</taxon>
        <taxon>Pterygota</taxon>
        <taxon>Neoptera</taxon>
        <taxon>Endopterygota</taxon>
        <taxon>Coleoptera</taxon>
        <taxon>Polyphaga</taxon>
        <taxon>Elateriformia</taxon>
        <taxon>Elateroidea</taxon>
        <taxon>Lampyridae</taxon>
        <taxon>Lampyrinae</taxon>
        <taxon>Photinus</taxon>
    </lineage>
</organism>
<accession>A0A5N4AM98</accession>
<name>A0A5N4AM98_PHOPY</name>
<protein>
    <submittedName>
        <fullName evidence="2">Uncharacterized protein</fullName>
    </submittedName>
</protein>
<feature type="region of interest" description="Disordered" evidence="1">
    <location>
        <begin position="212"/>
        <end position="232"/>
    </location>
</feature>